<dbReference type="AlphaFoldDB" id="A0A875S445"/>
<protein>
    <recommendedName>
        <fullName evidence="11">Copper acquisition factor BIM1-like domain-containing protein</fullName>
    </recommendedName>
</protein>
<keyword evidence="13" id="KW-1185">Reference proteome</keyword>
<dbReference type="KEGG" id="bnn:FOA43_001363"/>
<evidence type="ECO:0000256" key="2">
    <source>
        <dbReference type="ARBA" id="ARBA00022475"/>
    </source>
</evidence>
<feature type="compositionally biased region" description="Low complexity" evidence="8">
    <location>
        <begin position="205"/>
        <end position="235"/>
    </location>
</feature>
<keyword evidence="7" id="KW-0449">Lipoprotein</keyword>
<keyword evidence="2" id="KW-1003">Cell membrane</keyword>
<dbReference type="InterPro" id="IPR046936">
    <property type="entry name" value="BIM1-like"/>
</dbReference>
<dbReference type="GO" id="GO:0098552">
    <property type="term" value="C:side of membrane"/>
    <property type="evidence" value="ECO:0007669"/>
    <property type="project" value="UniProtKB-KW"/>
</dbReference>
<feature type="signal peptide" evidence="10">
    <location>
        <begin position="1"/>
        <end position="16"/>
    </location>
</feature>
<dbReference type="EMBL" id="CP064812">
    <property type="protein sequence ID" value="QPG74044.1"/>
    <property type="molecule type" value="Genomic_DNA"/>
</dbReference>
<evidence type="ECO:0000256" key="5">
    <source>
        <dbReference type="ARBA" id="ARBA00023136"/>
    </source>
</evidence>
<dbReference type="OrthoDB" id="2587363at2759"/>
<evidence type="ECO:0000313" key="12">
    <source>
        <dbReference type="EMBL" id="QPG74044.1"/>
    </source>
</evidence>
<evidence type="ECO:0000256" key="4">
    <source>
        <dbReference type="ARBA" id="ARBA00022729"/>
    </source>
</evidence>
<evidence type="ECO:0000256" key="10">
    <source>
        <dbReference type="SAM" id="SignalP"/>
    </source>
</evidence>
<dbReference type="CDD" id="cd21176">
    <property type="entry name" value="LPMO_auxiliary-like"/>
    <property type="match status" value="1"/>
</dbReference>
<dbReference type="GO" id="GO:0005886">
    <property type="term" value="C:plasma membrane"/>
    <property type="evidence" value="ECO:0007669"/>
    <property type="project" value="UniProtKB-SubCell"/>
</dbReference>
<evidence type="ECO:0000256" key="3">
    <source>
        <dbReference type="ARBA" id="ARBA00022622"/>
    </source>
</evidence>
<comment type="subcellular location">
    <subcellularLocation>
        <location evidence="1">Cell membrane</location>
        <topology evidence="1">Lipid-anchor</topology>
        <topology evidence="1">GPI-anchor</topology>
    </subcellularLocation>
</comment>
<dbReference type="GeneID" id="62194764"/>
<keyword evidence="9" id="KW-0812">Transmembrane</keyword>
<dbReference type="PANTHER" id="PTHR34992">
    <property type="entry name" value="HYPHAL ANASTAMOSIS-7 PROTEIN"/>
    <property type="match status" value="1"/>
</dbReference>
<dbReference type="RefSeq" id="XP_038777609.1">
    <property type="nucleotide sequence ID" value="XM_038921681.1"/>
</dbReference>
<dbReference type="InterPro" id="IPR046530">
    <property type="entry name" value="BIM1-like_dom"/>
</dbReference>
<name>A0A875S445_EENNA</name>
<evidence type="ECO:0000259" key="11">
    <source>
        <dbReference type="Pfam" id="PF20238"/>
    </source>
</evidence>
<keyword evidence="5 9" id="KW-0472">Membrane</keyword>
<evidence type="ECO:0000256" key="9">
    <source>
        <dbReference type="SAM" id="Phobius"/>
    </source>
</evidence>
<feature type="chain" id="PRO_5034999471" description="Copper acquisition factor BIM1-like domain-containing protein" evidence="10">
    <location>
        <begin position="17"/>
        <end position="261"/>
    </location>
</feature>
<organism evidence="12 13">
    <name type="scientific">Eeniella nana</name>
    <name type="common">Yeast</name>
    <name type="synonym">Brettanomyces nanus</name>
    <dbReference type="NCBI Taxonomy" id="13502"/>
    <lineage>
        <taxon>Eukaryota</taxon>
        <taxon>Fungi</taxon>
        <taxon>Dikarya</taxon>
        <taxon>Ascomycota</taxon>
        <taxon>Saccharomycotina</taxon>
        <taxon>Pichiomycetes</taxon>
        <taxon>Pichiales</taxon>
        <taxon>Pichiaceae</taxon>
        <taxon>Brettanomyces</taxon>
    </lineage>
</organism>
<evidence type="ECO:0000313" key="13">
    <source>
        <dbReference type="Proteomes" id="UP000662931"/>
    </source>
</evidence>
<gene>
    <name evidence="12" type="ORF">FOA43_001363</name>
</gene>
<evidence type="ECO:0000256" key="6">
    <source>
        <dbReference type="ARBA" id="ARBA00023180"/>
    </source>
</evidence>
<dbReference type="Pfam" id="PF20238">
    <property type="entry name" value="BIM1-like_dom"/>
    <property type="match status" value="1"/>
</dbReference>
<keyword evidence="9" id="KW-1133">Transmembrane helix</keyword>
<keyword evidence="4 10" id="KW-0732">Signal</keyword>
<feature type="domain" description="Copper acquisition factor BIM1-like" evidence="11">
    <location>
        <begin position="41"/>
        <end position="190"/>
    </location>
</feature>
<dbReference type="PANTHER" id="PTHR34992:SF5">
    <property type="entry name" value="ANCHORED PROTEIN, PUTATIVE (AFU_ORTHOLOGUE AFUA_6G02800)-RELATED"/>
    <property type="match status" value="1"/>
</dbReference>
<keyword evidence="3" id="KW-0336">GPI-anchor</keyword>
<feature type="transmembrane region" description="Helical" evidence="9">
    <location>
        <begin position="238"/>
        <end position="260"/>
    </location>
</feature>
<dbReference type="Proteomes" id="UP000662931">
    <property type="component" value="Chromosome 1"/>
</dbReference>
<keyword evidence="6" id="KW-0325">Glycoprotein</keyword>
<evidence type="ECO:0000256" key="1">
    <source>
        <dbReference type="ARBA" id="ARBA00004609"/>
    </source>
</evidence>
<evidence type="ECO:0000256" key="7">
    <source>
        <dbReference type="ARBA" id="ARBA00023288"/>
    </source>
</evidence>
<evidence type="ECO:0000256" key="8">
    <source>
        <dbReference type="SAM" id="MobiDB-lite"/>
    </source>
</evidence>
<proteinExistence type="predicted"/>
<accession>A0A875S445</accession>
<sequence length="261" mass="27494">MQICFVLAIVASVVNGDADANPAAFAESLALEHGSEFANSMGEVAMLFPDDREWSEEAEIIAPCGSYASVVNRTDFPIDDGFVSLVAKSDKAWSISLKISYKKDPKDNSDFDEWANGNVTNDIDIGHTCFYMPDQPSSINTGDVATIQLMYMALEDESNETHYACADIKFVEESVFKVTENALTCFNATDDNYYSYSDYGDEDGTSSSKSTNSGSSSGSSSTSASSSSKSSSSSSTGAATAVGVIGIFGLGAAAAALVNVL</sequence>
<reference evidence="12" key="1">
    <citation type="submission" date="2020-10" db="EMBL/GenBank/DDBJ databases">
        <authorList>
            <person name="Roach M.J.R."/>
        </authorList>
    </citation>
    <scope>NUCLEOTIDE SEQUENCE</scope>
    <source>
        <strain evidence="12">CBS 1945</strain>
    </source>
</reference>
<feature type="region of interest" description="Disordered" evidence="8">
    <location>
        <begin position="200"/>
        <end position="235"/>
    </location>
</feature>